<comment type="caution">
    <text evidence="2">The sequence shown here is derived from an EMBL/GenBank/DDBJ whole genome shotgun (WGS) entry which is preliminary data.</text>
</comment>
<evidence type="ECO:0000313" key="2">
    <source>
        <dbReference type="EMBL" id="KAK2097269.1"/>
    </source>
</evidence>
<keyword evidence="3" id="KW-1185">Reference proteome</keyword>
<protein>
    <submittedName>
        <fullName evidence="2">Uncharacterized protein</fullName>
    </submittedName>
</protein>
<gene>
    <name evidence="2" type="ORF">P7K49_022720</name>
</gene>
<proteinExistence type="predicted"/>
<dbReference type="Proteomes" id="UP001266305">
    <property type="component" value="Unassembled WGS sequence"/>
</dbReference>
<reference evidence="2 3" key="1">
    <citation type="submission" date="2023-05" db="EMBL/GenBank/DDBJ databases">
        <title>B98-5 Cell Line De Novo Hybrid Assembly: An Optical Mapping Approach.</title>
        <authorList>
            <person name="Kananen K."/>
            <person name="Auerbach J.A."/>
            <person name="Kautto E."/>
            <person name="Blachly J.S."/>
        </authorList>
    </citation>
    <scope>NUCLEOTIDE SEQUENCE [LARGE SCALE GENOMIC DNA]</scope>
    <source>
        <strain evidence="2">B95-8</strain>
        <tissue evidence="2">Cell line</tissue>
    </source>
</reference>
<feature type="coiled-coil region" evidence="1">
    <location>
        <begin position="218"/>
        <end position="252"/>
    </location>
</feature>
<dbReference type="PANTHER" id="PTHR35153">
    <property type="entry name" value="COILED-COIL DOMAIN-CONTAINING PROTEIN 154"/>
    <property type="match status" value="1"/>
</dbReference>
<dbReference type="Pfam" id="PF15450">
    <property type="entry name" value="CCDC154"/>
    <property type="match status" value="4"/>
</dbReference>
<organism evidence="2 3">
    <name type="scientific">Saguinus oedipus</name>
    <name type="common">Cotton-top tamarin</name>
    <name type="synonym">Oedipomidas oedipus</name>
    <dbReference type="NCBI Taxonomy" id="9490"/>
    <lineage>
        <taxon>Eukaryota</taxon>
        <taxon>Metazoa</taxon>
        <taxon>Chordata</taxon>
        <taxon>Craniata</taxon>
        <taxon>Vertebrata</taxon>
        <taxon>Euteleostomi</taxon>
        <taxon>Mammalia</taxon>
        <taxon>Eutheria</taxon>
        <taxon>Euarchontoglires</taxon>
        <taxon>Primates</taxon>
        <taxon>Haplorrhini</taxon>
        <taxon>Platyrrhini</taxon>
        <taxon>Cebidae</taxon>
        <taxon>Callitrichinae</taxon>
        <taxon>Saguinus</taxon>
    </lineage>
</organism>
<dbReference type="PANTHER" id="PTHR35153:SF1">
    <property type="entry name" value="COILED-COIL DOMAIN-CONTAINING PROTEIN 154"/>
    <property type="match status" value="1"/>
</dbReference>
<dbReference type="EMBL" id="JASSZA010000011">
    <property type="protein sequence ID" value="KAK2097269.1"/>
    <property type="molecule type" value="Genomic_DNA"/>
</dbReference>
<name>A0ABQ9UKD4_SAGOE</name>
<keyword evidence="1" id="KW-0175">Coiled coil</keyword>
<sequence>MSAEPIGVLYNSGRRVGLWAVGEGPAGIWGPVPISSSGSRAPRGELLSFLLAEPADSSPSGASAPSQPIAVTLEDLGLLAGGLASPEPLSLEELSERYESSHPISTASVPEQDTAKRWSQLEQWVVELQTEVAHLREHKRRCERATRSLLGVLLPARARLELQGSELRQLWQDAWPAAQAPEKEAPETGESHGRWLQGPLSRTLAPRGCSARPGLSGAASLCARLVEVREALSQLRRRQAQLEAERKGAEQEAGLSKPEGHPHSVLRVLESLRPPRTLRGEETRTSPALLLWAGAVHLLRGRPAGQPHPGATTADVSRLAKLTDLLRREEEGREVACSALRKDQEDSSRRVDLEVARMEGANGGLGGGEASWEVLSLWLAKGLCRLPLECVRCRDRAGHGGGWAALVADAKRVWTSRERGLHTLFKPVPGWCLDTGCSCVLAFFRRRVWQAPLCWAGGRQGTPTLLETTGRSGTGRVSGRGCPRDNVPLLQAQVTRLGEEVSLRFLKREAKLCSFLQKSFLALEKVGARLWPACPAPPSQRQT</sequence>
<dbReference type="InterPro" id="IPR029512">
    <property type="entry name" value="CCDC154"/>
</dbReference>
<evidence type="ECO:0000313" key="3">
    <source>
        <dbReference type="Proteomes" id="UP001266305"/>
    </source>
</evidence>
<evidence type="ECO:0000256" key="1">
    <source>
        <dbReference type="SAM" id="Coils"/>
    </source>
</evidence>
<accession>A0ABQ9UKD4</accession>